<dbReference type="InterPro" id="IPR018087">
    <property type="entry name" value="Glyco_hydro_5_CS"/>
</dbReference>
<protein>
    <submittedName>
        <fullName evidence="7">Cellulase family glycosylhydrolase</fullName>
    </submittedName>
</protein>
<feature type="domain" description="BACON" evidence="6">
    <location>
        <begin position="332"/>
        <end position="414"/>
    </location>
</feature>
<dbReference type="InterPro" id="IPR017853">
    <property type="entry name" value="GH"/>
</dbReference>
<evidence type="ECO:0000313" key="7">
    <source>
        <dbReference type="EMBL" id="MFC4307894.1"/>
    </source>
</evidence>
<proteinExistence type="inferred from homology"/>
<dbReference type="InterPro" id="IPR013783">
    <property type="entry name" value="Ig-like_fold"/>
</dbReference>
<accession>A0ABV8SJU0</accession>
<keyword evidence="4" id="KW-0732">Signal</keyword>
<dbReference type="RefSeq" id="WP_380594551.1">
    <property type="nucleotide sequence ID" value="NZ_JBHSDU010000001.1"/>
</dbReference>
<dbReference type="Pfam" id="PF19190">
    <property type="entry name" value="BACON_2"/>
    <property type="match status" value="1"/>
</dbReference>
<feature type="chain" id="PRO_5047264120" evidence="4">
    <location>
        <begin position="26"/>
        <end position="542"/>
    </location>
</feature>
<evidence type="ECO:0000259" key="5">
    <source>
        <dbReference type="Pfam" id="PF00150"/>
    </source>
</evidence>
<dbReference type="Gene3D" id="2.60.40.10">
    <property type="entry name" value="Immunoglobulins"/>
    <property type="match status" value="1"/>
</dbReference>
<feature type="signal peptide" evidence="4">
    <location>
        <begin position="1"/>
        <end position="25"/>
    </location>
</feature>
<feature type="domain" description="Glycoside hydrolase family 5" evidence="5">
    <location>
        <begin position="35"/>
        <end position="284"/>
    </location>
</feature>
<reference evidence="8" key="1">
    <citation type="journal article" date="2019" name="Int. J. Syst. Evol. Microbiol.">
        <title>The Global Catalogue of Microorganisms (GCM) 10K type strain sequencing project: providing services to taxonomists for standard genome sequencing and annotation.</title>
        <authorList>
            <consortium name="The Broad Institute Genomics Platform"/>
            <consortium name="The Broad Institute Genome Sequencing Center for Infectious Disease"/>
            <person name="Wu L."/>
            <person name="Ma J."/>
        </authorList>
    </citation>
    <scope>NUCLEOTIDE SEQUENCE [LARGE SCALE GENOMIC DNA]</scope>
    <source>
        <strain evidence="8">CGMCC 1.10759</strain>
    </source>
</reference>
<evidence type="ECO:0000256" key="4">
    <source>
        <dbReference type="SAM" id="SignalP"/>
    </source>
</evidence>
<dbReference type="PROSITE" id="PS00659">
    <property type="entry name" value="GLYCOSYL_HYDROL_F5"/>
    <property type="match status" value="1"/>
</dbReference>
<keyword evidence="8" id="KW-1185">Reference proteome</keyword>
<evidence type="ECO:0000256" key="1">
    <source>
        <dbReference type="ARBA" id="ARBA00022801"/>
    </source>
</evidence>
<dbReference type="CDD" id="cd14948">
    <property type="entry name" value="BACON"/>
    <property type="match status" value="1"/>
</dbReference>
<comment type="similarity">
    <text evidence="3">Belongs to the glycosyl hydrolase 5 (cellulase A) family.</text>
</comment>
<name>A0ABV8SJU0_9GAMM</name>
<keyword evidence="2 3" id="KW-0326">Glycosidase</keyword>
<evidence type="ECO:0000313" key="8">
    <source>
        <dbReference type="Proteomes" id="UP001595904"/>
    </source>
</evidence>
<evidence type="ECO:0000256" key="2">
    <source>
        <dbReference type="ARBA" id="ARBA00023295"/>
    </source>
</evidence>
<organism evidence="7 8">
    <name type="scientific">Steroidobacter flavus</name>
    <dbReference type="NCBI Taxonomy" id="1842136"/>
    <lineage>
        <taxon>Bacteria</taxon>
        <taxon>Pseudomonadati</taxon>
        <taxon>Pseudomonadota</taxon>
        <taxon>Gammaproteobacteria</taxon>
        <taxon>Steroidobacterales</taxon>
        <taxon>Steroidobacteraceae</taxon>
        <taxon>Steroidobacter</taxon>
    </lineage>
</organism>
<dbReference type="EMBL" id="JBHSDU010000001">
    <property type="protein sequence ID" value="MFC4307894.1"/>
    <property type="molecule type" value="Genomic_DNA"/>
</dbReference>
<dbReference type="Gene3D" id="3.20.20.80">
    <property type="entry name" value="Glycosidases"/>
    <property type="match status" value="1"/>
</dbReference>
<keyword evidence="1 3" id="KW-0378">Hydrolase</keyword>
<dbReference type="Pfam" id="PF00150">
    <property type="entry name" value="Cellulase"/>
    <property type="match status" value="1"/>
</dbReference>
<gene>
    <name evidence="7" type="ORF">ACFPN2_02265</name>
</gene>
<dbReference type="PANTHER" id="PTHR34142">
    <property type="entry name" value="ENDO-BETA-1,4-GLUCANASE A"/>
    <property type="match status" value="1"/>
</dbReference>
<sequence>MRAAFQSLARLLLLTLLLAPGLSFAGFSIQSGQLVDNNGVPFVMRGINYPYTWYQSRPTQQDFAAMAATGANTVRIVLSTGGQWARVSGTQVSQLIQWAKDNRMIAVLEVHDSTGWSEQTTAVPISNAVAYWTSADIRAAINGQENFVIVNIANEPFGNTTTANYLPDTIAAIQALRTAGLTHTIMIDGATWGQDWSNTMRTNAMQLWNADSRRNLLFSVHMYEVYQTSAPIIAYMQAFDDMALPLVIGEFGPQNNGQPVDVETIFSQAQQRANGYIGWSWSGNGSGGVVLDMVQNFSTTFTSWGERIVNGANGIRATSVIASVFQGTGNSLNVSPAALSFVAGASSSPVAVTSNVSWTVTDNQTWLTVAPTSGTNNGSFTVSATANTGTTARTGTVTVSGGGISRPIAVTQAGQSSPTGSVTATGVVTSNSGWFSEEQLRLSNTANITALSITITVQRTTGVSASGQYNTIGGIISQSNSSTASAITYVFSLNAGQTLTPGTNRTFAVQMGGNGTVHPTSGDTYTVTGTAGGQPFTLSGTF</sequence>
<dbReference type="Proteomes" id="UP001595904">
    <property type="component" value="Unassembled WGS sequence"/>
</dbReference>
<dbReference type="InterPro" id="IPR024361">
    <property type="entry name" value="BACON"/>
</dbReference>
<evidence type="ECO:0000259" key="6">
    <source>
        <dbReference type="Pfam" id="PF19190"/>
    </source>
</evidence>
<dbReference type="SUPFAM" id="SSF51445">
    <property type="entry name" value="(Trans)glycosidases"/>
    <property type="match status" value="1"/>
</dbReference>
<dbReference type="InterPro" id="IPR001547">
    <property type="entry name" value="Glyco_hydro_5"/>
</dbReference>
<dbReference type="PANTHER" id="PTHR34142:SF1">
    <property type="entry name" value="GLYCOSIDE HYDROLASE FAMILY 5 DOMAIN-CONTAINING PROTEIN"/>
    <property type="match status" value="1"/>
</dbReference>
<evidence type="ECO:0000256" key="3">
    <source>
        <dbReference type="RuleBase" id="RU361153"/>
    </source>
</evidence>
<comment type="caution">
    <text evidence="7">The sequence shown here is derived from an EMBL/GenBank/DDBJ whole genome shotgun (WGS) entry which is preliminary data.</text>
</comment>